<dbReference type="EMBL" id="CM055097">
    <property type="protein sequence ID" value="KAJ7552685.1"/>
    <property type="molecule type" value="Genomic_DNA"/>
</dbReference>
<evidence type="ECO:0000313" key="1">
    <source>
        <dbReference type="EMBL" id="KAJ7552685.1"/>
    </source>
</evidence>
<name>A0ACC2DET0_DIPCM</name>
<organism evidence="1 2">
    <name type="scientific">Diphasiastrum complanatum</name>
    <name type="common">Issler's clubmoss</name>
    <name type="synonym">Lycopodium complanatum</name>
    <dbReference type="NCBI Taxonomy" id="34168"/>
    <lineage>
        <taxon>Eukaryota</taxon>
        <taxon>Viridiplantae</taxon>
        <taxon>Streptophyta</taxon>
        <taxon>Embryophyta</taxon>
        <taxon>Tracheophyta</taxon>
        <taxon>Lycopodiopsida</taxon>
        <taxon>Lycopodiales</taxon>
        <taxon>Lycopodiaceae</taxon>
        <taxon>Lycopodioideae</taxon>
        <taxon>Diphasiastrum</taxon>
    </lineage>
</organism>
<comment type="caution">
    <text evidence="1">The sequence shown here is derived from an EMBL/GenBank/DDBJ whole genome shotgun (WGS) entry which is preliminary data.</text>
</comment>
<evidence type="ECO:0000313" key="2">
    <source>
        <dbReference type="Proteomes" id="UP001162992"/>
    </source>
</evidence>
<protein>
    <submittedName>
        <fullName evidence="1">Uncharacterized protein</fullName>
    </submittedName>
</protein>
<accession>A0ACC2DET0</accession>
<gene>
    <name evidence="1" type="ORF">O6H91_06G064600</name>
</gene>
<reference evidence="2" key="1">
    <citation type="journal article" date="2024" name="Proc. Natl. Acad. Sci. U.S.A.">
        <title>Extraordinary preservation of gene collinearity over three hundred million years revealed in homosporous lycophytes.</title>
        <authorList>
            <person name="Li C."/>
            <person name="Wickell D."/>
            <person name="Kuo L.Y."/>
            <person name="Chen X."/>
            <person name="Nie B."/>
            <person name="Liao X."/>
            <person name="Peng D."/>
            <person name="Ji J."/>
            <person name="Jenkins J."/>
            <person name="Williams M."/>
            <person name="Shu S."/>
            <person name="Plott C."/>
            <person name="Barry K."/>
            <person name="Rajasekar S."/>
            <person name="Grimwood J."/>
            <person name="Han X."/>
            <person name="Sun S."/>
            <person name="Hou Z."/>
            <person name="He W."/>
            <person name="Dai G."/>
            <person name="Sun C."/>
            <person name="Schmutz J."/>
            <person name="Leebens-Mack J.H."/>
            <person name="Li F.W."/>
            <person name="Wang L."/>
        </authorList>
    </citation>
    <scope>NUCLEOTIDE SEQUENCE [LARGE SCALE GENOMIC DNA]</scope>
    <source>
        <strain evidence="2">cv. PW_Plant_1</strain>
    </source>
</reference>
<sequence>MGRAPCCDKLGLKKGPWTPEEDQKLIAYIQRHGHGSWRALPKNAGLLRCGKSCRLRWTNYLRPDIKRGRFSLEEEQLIIQLHAILGNRWSAISTHLPGRTDNEIKNYWNTHLKKRLLQMGIDPVTHKPKSDLFDSFDATKPLLSSTLSHMAQWENARLEAEARLAREYIKFASCRQHTGSSMQPTDMGAWKAGDVWESIRKDFSSTASMEQSCTTDFRKMLRDWEQSLQGHALNVCDNVIQDRFCTPDFSFLSNGSISLPFDVSHTTLMQENFCDNLGLKGVPKLEQNLSPSSCSLDSMDDQPNVMEIHMDNSLQCESLLQQSEKLLQSKALFHRERSADIIQSPSDKPHEDCLAATEAGSYVSSALSEAAFWPREKLTRTEPVDEGCPPTLGDANELLSQDTNNNISFSNNSSFSTGLQLPAELLLDLASLQQHTKTACAAASDQVDLSSFSDQALSMQSKDYWCNVLKLVGSPVLG</sequence>
<proteinExistence type="predicted"/>
<keyword evidence="2" id="KW-1185">Reference proteome</keyword>
<dbReference type="Proteomes" id="UP001162992">
    <property type="component" value="Chromosome 6"/>
</dbReference>